<evidence type="ECO:0000256" key="2">
    <source>
        <dbReference type="ARBA" id="ARBA00006175"/>
    </source>
</evidence>
<feature type="transmembrane region" description="Helical" evidence="7">
    <location>
        <begin position="165"/>
        <end position="182"/>
    </location>
</feature>
<protein>
    <submittedName>
        <fullName evidence="8">MIP family protein</fullName>
    </submittedName>
</protein>
<dbReference type="InterPro" id="IPR000425">
    <property type="entry name" value="MIP"/>
</dbReference>
<dbReference type="SUPFAM" id="SSF81338">
    <property type="entry name" value="Aquaporin-like"/>
    <property type="match status" value="1"/>
</dbReference>
<comment type="subcellular location">
    <subcellularLocation>
        <location evidence="1">Membrane</location>
        <topology evidence="1">Multi-pass membrane protein</topology>
    </subcellularLocation>
</comment>
<dbReference type="PRINTS" id="PR00783">
    <property type="entry name" value="MINTRINSICP"/>
</dbReference>
<accession>A0ABQ2AGE5</accession>
<keyword evidence="5 7" id="KW-0472">Membrane</keyword>
<keyword evidence="9" id="KW-1185">Reference proteome</keyword>
<evidence type="ECO:0000256" key="3">
    <source>
        <dbReference type="ARBA" id="ARBA00022692"/>
    </source>
</evidence>
<feature type="transmembrane region" description="Helical" evidence="7">
    <location>
        <begin position="212"/>
        <end position="232"/>
    </location>
</feature>
<evidence type="ECO:0000256" key="4">
    <source>
        <dbReference type="ARBA" id="ARBA00022989"/>
    </source>
</evidence>
<name>A0ABQ2AGE5_9MICC</name>
<evidence type="ECO:0000256" key="7">
    <source>
        <dbReference type="SAM" id="Phobius"/>
    </source>
</evidence>
<evidence type="ECO:0000256" key="6">
    <source>
        <dbReference type="RuleBase" id="RU000477"/>
    </source>
</evidence>
<dbReference type="Gene3D" id="1.20.1080.10">
    <property type="entry name" value="Glycerol uptake facilitator protein"/>
    <property type="match status" value="1"/>
</dbReference>
<evidence type="ECO:0000256" key="1">
    <source>
        <dbReference type="ARBA" id="ARBA00004141"/>
    </source>
</evidence>
<evidence type="ECO:0000313" key="9">
    <source>
        <dbReference type="Proteomes" id="UP000643279"/>
    </source>
</evidence>
<dbReference type="InterPro" id="IPR023271">
    <property type="entry name" value="Aquaporin-like"/>
</dbReference>
<dbReference type="EMBL" id="BMFW01000002">
    <property type="protein sequence ID" value="GGH90936.1"/>
    <property type="molecule type" value="Genomic_DNA"/>
</dbReference>
<feature type="transmembrane region" description="Helical" evidence="7">
    <location>
        <begin position="20"/>
        <end position="40"/>
    </location>
</feature>
<comment type="similarity">
    <text evidence="2 6">Belongs to the MIP/aquaporin (TC 1.A.8) family.</text>
</comment>
<keyword evidence="4 7" id="KW-1133">Transmembrane helix</keyword>
<feature type="transmembrane region" description="Helical" evidence="7">
    <location>
        <begin position="60"/>
        <end position="85"/>
    </location>
</feature>
<feature type="transmembrane region" description="Helical" evidence="7">
    <location>
        <begin position="140"/>
        <end position="158"/>
    </location>
</feature>
<comment type="caution">
    <text evidence="8">The sequence shown here is derived from an EMBL/GenBank/DDBJ whole genome shotgun (WGS) entry which is preliminary data.</text>
</comment>
<proteinExistence type="inferred from homology"/>
<keyword evidence="3 6" id="KW-0812">Transmembrane</keyword>
<evidence type="ECO:0000313" key="8">
    <source>
        <dbReference type="EMBL" id="GGH90936.1"/>
    </source>
</evidence>
<dbReference type="PANTHER" id="PTHR19139:SF199">
    <property type="entry name" value="MIP17260P"/>
    <property type="match status" value="1"/>
</dbReference>
<dbReference type="Pfam" id="PF00230">
    <property type="entry name" value="MIP"/>
    <property type="match status" value="1"/>
</dbReference>
<organism evidence="8 9">
    <name type="scientific">Arthrobacter liuii</name>
    <dbReference type="NCBI Taxonomy" id="1476996"/>
    <lineage>
        <taxon>Bacteria</taxon>
        <taxon>Bacillati</taxon>
        <taxon>Actinomycetota</taxon>
        <taxon>Actinomycetes</taxon>
        <taxon>Micrococcales</taxon>
        <taxon>Micrococcaceae</taxon>
        <taxon>Arthrobacter</taxon>
    </lineage>
</organism>
<dbReference type="Proteomes" id="UP000643279">
    <property type="component" value="Unassembled WGS sequence"/>
</dbReference>
<reference evidence="9" key="1">
    <citation type="journal article" date="2019" name="Int. J. Syst. Evol. Microbiol.">
        <title>The Global Catalogue of Microorganisms (GCM) 10K type strain sequencing project: providing services to taxonomists for standard genome sequencing and annotation.</title>
        <authorList>
            <consortium name="The Broad Institute Genomics Platform"/>
            <consortium name="The Broad Institute Genome Sequencing Center for Infectious Disease"/>
            <person name="Wu L."/>
            <person name="Ma J."/>
        </authorList>
    </citation>
    <scope>NUCLEOTIDE SEQUENCE [LARGE SCALE GENOMIC DNA]</scope>
    <source>
        <strain evidence="9">CGMCC 1.12778</strain>
    </source>
</reference>
<evidence type="ECO:0000256" key="5">
    <source>
        <dbReference type="ARBA" id="ARBA00023136"/>
    </source>
</evidence>
<feature type="transmembrane region" description="Helical" evidence="7">
    <location>
        <begin position="97"/>
        <end position="120"/>
    </location>
</feature>
<keyword evidence="6" id="KW-0813">Transport</keyword>
<dbReference type="PANTHER" id="PTHR19139">
    <property type="entry name" value="AQUAPORIN TRANSPORTER"/>
    <property type="match status" value="1"/>
</dbReference>
<gene>
    <name evidence="8" type="ORF">GCM10007170_05900</name>
</gene>
<sequence>MWVKLGFMISNQPPLWRRAVAEFLGTSLLVMIVVGSGIAAQQLSPNDVGLQLLQNSTATVLGLTVLILVFGPISGAHFNPAVSLVDWVLGRRSGTGLTLAGLGTYAVSQTLGAISGSVYANAMFEVGTSISTKDRASSGHLLGEVVATAGLVLLIFTLAATQRGVLAAPAVGAYIGAAYWFTSSTSFANPAVTIGRIFSDTFAGIAPGSVPAFILAQLVGAAVGVGLLLLLFPSAGRTADDVVLPHEAGRVAS</sequence>
<dbReference type="InterPro" id="IPR034294">
    <property type="entry name" value="Aquaporin_transptr"/>
</dbReference>